<dbReference type="GO" id="GO:0005737">
    <property type="term" value="C:cytoplasm"/>
    <property type="evidence" value="ECO:0007669"/>
    <property type="project" value="TreeGrafter"/>
</dbReference>
<evidence type="ECO:0000313" key="13">
    <source>
        <dbReference type="Proteomes" id="UP000001416"/>
    </source>
</evidence>
<dbReference type="EMBL" id="AL954747">
    <property type="protein sequence ID" value="CAD84644.1"/>
    <property type="molecule type" value="Genomic_DNA"/>
</dbReference>
<dbReference type="PANTHER" id="PTHR10256:SF0">
    <property type="entry name" value="INACTIVE SELENIDE, WATER DIKINASE-LIKE PROTEIN-RELATED"/>
    <property type="match status" value="1"/>
</dbReference>
<dbReference type="HAMAP" id="MF_00625">
    <property type="entry name" value="SelD"/>
    <property type="match status" value="1"/>
</dbReference>
<evidence type="ECO:0000256" key="5">
    <source>
        <dbReference type="ARBA" id="ARBA00022777"/>
    </source>
</evidence>
<feature type="binding site" evidence="9">
    <location>
        <position position="122"/>
    </location>
    <ligand>
        <name>Mg(2+)</name>
        <dbReference type="ChEBI" id="CHEBI:18420"/>
    </ligand>
</feature>
<keyword evidence="13" id="KW-1185">Reference proteome</keyword>
<feature type="site" description="Important for catalytic activity" evidence="9">
    <location>
        <position position="51"/>
    </location>
</feature>
<evidence type="ECO:0000256" key="6">
    <source>
        <dbReference type="ARBA" id="ARBA00022840"/>
    </source>
</evidence>
<feature type="binding site" description="in other chain" evidence="9">
    <location>
        <position position="99"/>
    </location>
    <ligand>
        <name>ATP</name>
        <dbReference type="ChEBI" id="CHEBI:30616"/>
        <note>ligand shared between dimeric partners</note>
    </ligand>
</feature>
<dbReference type="SUPFAM" id="SSF55326">
    <property type="entry name" value="PurM N-terminal domain-like"/>
    <property type="match status" value="1"/>
</dbReference>
<dbReference type="CDD" id="cd02195">
    <property type="entry name" value="SelD"/>
    <property type="match status" value="1"/>
</dbReference>
<dbReference type="InterPro" id="IPR016188">
    <property type="entry name" value="PurM-like_N"/>
</dbReference>
<protein>
    <recommendedName>
        <fullName evidence="9">Selenide, water dikinase</fullName>
        <ecNumber evidence="9">2.7.9.3</ecNumber>
    </recommendedName>
    <alternativeName>
        <fullName evidence="9">Selenium donor protein</fullName>
    </alternativeName>
    <alternativeName>
        <fullName evidence="9">Selenophosphate synthase</fullName>
    </alternativeName>
</protein>
<feature type="active site" evidence="9">
    <location>
        <position position="48"/>
    </location>
</feature>
<dbReference type="eggNOG" id="COG0709">
    <property type="taxonomic scope" value="Bacteria"/>
</dbReference>
<dbReference type="PANTHER" id="PTHR10256">
    <property type="entry name" value="SELENIDE, WATER DIKINASE"/>
    <property type="match status" value="1"/>
</dbReference>
<keyword evidence="8 9" id="KW-0711">Selenium</keyword>
<dbReference type="InterPro" id="IPR036676">
    <property type="entry name" value="PurM-like_C_sf"/>
</dbReference>
<dbReference type="InterPro" id="IPR023061">
    <property type="entry name" value="SelD_I"/>
</dbReference>
<dbReference type="InterPro" id="IPR004536">
    <property type="entry name" value="SPS/SelD"/>
</dbReference>
<feature type="domain" description="PurM-like C-terminal" evidence="11">
    <location>
        <begin position="200"/>
        <end position="377"/>
    </location>
</feature>
<comment type="subunit">
    <text evidence="9">Homodimer.</text>
</comment>
<dbReference type="GO" id="GO:0000287">
    <property type="term" value="F:magnesium ion binding"/>
    <property type="evidence" value="ECO:0007669"/>
    <property type="project" value="UniProtKB-UniRule"/>
</dbReference>
<feature type="binding site" evidence="9">
    <location>
        <position position="260"/>
    </location>
    <ligand>
        <name>Mg(2+)</name>
        <dbReference type="ChEBI" id="CHEBI:18420"/>
    </ligand>
</feature>
<keyword evidence="4 9" id="KW-0547">Nucleotide-binding</keyword>
<dbReference type="NCBIfam" id="NF002098">
    <property type="entry name" value="PRK00943.1"/>
    <property type="match status" value="1"/>
</dbReference>
<evidence type="ECO:0000256" key="2">
    <source>
        <dbReference type="ARBA" id="ARBA00022679"/>
    </source>
</evidence>
<name>Q820P6_NITEU</name>
<dbReference type="GO" id="GO:0016260">
    <property type="term" value="P:selenocysteine biosynthetic process"/>
    <property type="evidence" value="ECO:0007669"/>
    <property type="project" value="InterPro"/>
</dbReference>
<keyword evidence="3 9" id="KW-0479">Metal-binding</keyword>
<dbReference type="GO" id="GO:0005524">
    <property type="term" value="F:ATP binding"/>
    <property type="evidence" value="ECO:0007669"/>
    <property type="project" value="UniProtKB-UniRule"/>
</dbReference>
<feature type="binding site" description="in other chain" evidence="9">
    <location>
        <position position="122"/>
    </location>
    <ligand>
        <name>ATP</name>
        <dbReference type="ChEBI" id="CHEBI:30616"/>
        <note>ligand shared between dimeric partners</note>
    </ligand>
</feature>
<gene>
    <name evidence="9 12" type="primary">selD</name>
    <name evidence="12" type="ordered locus">NE0733</name>
</gene>
<feature type="binding site" evidence="9">
    <location>
        <begin position="170"/>
        <end position="172"/>
    </location>
    <ligand>
        <name>ATP</name>
        <dbReference type="ChEBI" id="CHEBI:30616"/>
        <note>ligand shared between dimeric partners</note>
    </ligand>
</feature>
<feature type="binding site" description="in other chain" evidence="9">
    <location>
        <begin position="79"/>
        <end position="81"/>
    </location>
    <ligand>
        <name>ATP</name>
        <dbReference type="ChEBI" id="CHEBI:30616"/>
        <note>ligand shared between dimeric partners</note>
    </ligand>
</feature>
<keyword evidence="5 9" id="KW-0418">Kinase</keyword>
<dbReference type="InterPro" id="IPR036921">
    <property type="entry name" value="PurM-like_N_sf"/>
</dbReference>
<evidence type="ECO:0000313" key="12">
    <source>
        <dbReference type="EMBL" id="CAD84644.1"/>
    </source>
</evidence>
<comment type="function">
    <text evidence="9">Synthesizes selenophosphate from selenide and ATP.</text>
</comment>
<reference evidence="12 13" key="1">
    <citation type="journal article" date="2003" name="J. Bacteriol.">
        <title>Complete genome sequence of the ammonia-oxidizing bacterium and obligate chemolithoautotroph Nitrosomonas europaea.</title>
        <authorList>
            <person name="Chain P."/>
            <person name="Lamerdin J."/>
            <person name="Larimer F."/>
            <person name="Regala W."/>
            <person name="Land M."/>
            <person name="Hauser L."/>
            <person name="Hooper A."/>
            <person name="Klotz M."/>
            <person name="Norton J."/>
            <person name="Sayavedra-Soto L."/>
            <person name="Arciero D."/>
            <person name="Hommes N."/>
            <person name="Whittaker M."/>
            <person name="Arp D."/>
        </authorList>
    </citation>
    <scope>NUCLEOTIDE SEQUENCE [LARGE SCALE GENOMIC DNA]</scope>
    <source>
        <strain evidence="13">ATCC 19718 / CIP 103999 / KCTC 2705 / NBRC 14298</strain>
    </source>
</reference>
<comment type="similarity">
    <text evidence="1 9">Belongs to the selenophosphate synthase 1 family. Class I subfamily.</text>
</comment>
<dbReference type="SUPFAM" id="SSF56042">
    <property type="entry name" value="PurM C-terminal domain-like"/>
    <property type="match status" value="1"/>
</dbReference>
<dbReference type="InterPro" id="IPR010918">
    <property type="entry name" value="PurM-like_C_dom"/>
</dbReference>
<evidence type="ECO:0000259" key="10">
    <source>
        <dbReference type="Pfam" id="PF00586"/>
    </source>
</evidence>
<dbReference type="GO" id="GO:0004756">
    <property type="term" value="F:selenide, water dikinase activity"/>
    <property type="evidence" value="ECO:0007669"/>
    <property type="project" value="UniProtKB-UniRule"/>
</dbReference>
<feature type="binding site" evidence="9">
    <location>
        <position position="82"/>
    </location>
    <ligand>
        <name>Mg(2+)</name>
        <dbReference type="ChEBI" id="CHEBI:18420"/>
    </ligand>
</feature>
<dbReference type="NCBIfam" id="TIGR00476">
    <property type="entry name" value="selD"/>
    <property type="match status" value="1"/>
</dbReference>
<dbReference type="Gene3D" id="3.30.1330.10">
    <property type="entry name" value="PurM-like, N-terminal domain"/>
    <property type="match status" value="1"/>
</dbReference>
<comment type="catalytic activity">
    <reaction evidence="9">
        <text>hydrogenselenide + ATP + H2O = selenophosphate + AMP + phosphate + 2 H(+)</text>
        <dbReference type="Rhea" id="RHEA:18737"/>
        <dbReference type="ChEBI" id="CHEBI:15377"/>
        <dbReference type="ChEBI" id="CHEBI:15378"/>
        <dbReference type="ChEBI" id="CHEBI:16144"/>
        <dbReference type="ChEBI" id="CHEBI:29317"/>
        <dbReference type="ChEBI" id="CHEBI:30616"/>
        <dbReference type="ChEBI" id="CHEBI:43474"/>
        <dbReference type="ChEBI" id="CHEBI:456215"/>
        <dbReference type="EC" id="2.7.9.3"/>
    </reaction>
</comment>
<evidence type="ECO:0000256" key="1">
    <source>
        <dbReference type="ARBA" id="ARBA00008026"/>
    </source>
</evidence>
<dbReference type="STRING" id="228410.NE0733"/>
<feature type="domain" description="PurM-like N-terminal" evidence="10">
    <location>
        <begin position="81"/>
        <end position="188"/>
    </location>
</feature>
<evidence type="ECO:0000256" key="4">
    <source>
        <dbReference type="ARBA" id="ARBA00022741"/>
    </source>
</evidence>
<dbReference type="Pfam" id="PF00586">
    <property type="entry name" value="AIRS"/>
    <property type="match status" value="1"/>
</dbReference>
<dbReference type="HOGENOM" id="CLU_032859_0_1_4"/>
<evidence type="ECO:0000256" key="8">
    <source>
        <dbReference type="ARBA" id="ARBA00023266"/>
    </source>
</evidence>
<dbReference type="Gene3D" id="3.90.650.10">
    <property type="entry name" value="PurM-like C-terminal domain"/>
    <property type="match status" value="1"/>
</dbReference>
<evidence type="ECO:0000259" key="11">
    <source>
        <dbReference type="Pfam" id="PF02769"/>
    </source>
</evidence>
<dbReference type="Pfam" id="PF02769">
    <property type="entry name" value="AIRS_C"/>
    <property type="match status" value="1"/>
</dbReference>
<feature type="binding site" description="in other chain" evidence="9">
    <location>
        <position position="51"/>
    </location>
    <ligand>
        <name>ATP</name>
        <dbReference type="ChEBI" id="CHEBI:30616"/>
        <note>ligand shared between dimeric partners</note>
    </ligand>
</feature>
<dbReference type="PhylomeDB" id="Q820P6"/>
<accession>Q820P6</accession>
<keyword evidence="2 9" id="KW-0808">Transferase</keyword>
<keyword evidence="6 9" id="KW-0067">ATP-binding</keyword>
<dbReference type="FunFam" id="3.30.1330.10:FF:000003">
    <property type="entry name" value="Selenide, water dikinase"/>
    <property type="match status" value="1"/>
</dbReference>
<dbReference type="AlphaFoldDB" id="Q820P6"/>
<keyword evidence="7 9" id="KW-0460">Magnesium</keyword>
<evidence type="ECO:0000256" key="3">
    <source>
        <dbReference type="ARBA" id="ARBA00022723"/>
    </source>
</evidence>
<organism evidence="12 13">
    <name type="scientific">Nitrosomonas europaea (strain ATCC 19718 / CIP 103999 / KCTC 2705 / NBRC 14298)</name>
    <dbReference type="NCBI Taxonomy" id="228410"/>
    <lineage>
        <taxon>Bacteria</taxon>
        <taxon>Pseudomonadati</taxon>
        <taxon>Pseudomonadota</taxon>
        <taxon>Betaproteobacteria</taxon>
        <taxon>Nitrosomonadales</taxon>
        <taxon>Nitrosomonadaceae</taxon>
        <taxon>Nitrosomonas</taxon>
    </lineage>
</organism>
<evidence type="ECO:0000256" key="9">
    <source>
        <dbReference type="HAMAP-Rule" id="MF_00625"/>
    </source>
</evidence>
<evidence type="ECO:0000256" key="7">
    <source>
        <dbReference type="ARBA" id="ARBA00022842"/>
    </source>
</evidence>
<dbReference type="KEGG" id="neu:NE0733"/>
<proteinExistence type="inferred from homology"/>
<dbReference type="PIRSF" id="PIRSF036407">
    <property type="entry name" value="Selenphspht_syn"/>
    <property type="match status" value="1"/>
</dbReference>
<dbReference type="Proteomes" id="UP000001416">
    <property type="component" value="Chromosome"/>
</dbReference>
<dbReference type="EC" id="2.7.9.3" evidence="9"/>
<comment type="cofactor">
    <cofactor evidence="9">
        <name>Mg(2+)</name>
        <dbReference type="ChEBI" id="CHEBI:18420"/>
    </cofactor>
    <text evidence="9">Binds 1 Mg(2+) ion per monomer.</text>
</comment>
<sequence>MPWAGTAGVFDTSTSFPIPSSSQERFLFRTIMPSEKIALTQTVQKGGCAAKVAATELRRILQQVGFPAAHPALMVDGRYFDDAAIYRVNEETALVQTLDFFTPIVDTPKLFGEIAAANALSDVYAMGGRPVTAMGILAFPLAALPEQVIVDVLQGASDKIAEAGANFVGGHSIDDDTLKFGLSVTGFVNPRQVWTNAGARPGDHLILTKALGTGTMTAAVKRQQLREEDIIEALDSMTAINNAIDCMSPDLQASIHAATDITGFGFSGHAMQLANASDVTLCIETGNLPRFDKTFHCLENGCLTKAHRTNAEYTTPHIDDSTLDALHKLLIHDPQTSGGLLLSVAPETSQTMLQALHTRFPSAVIVGTVHPHQDKAVQFA</sequence>